<dbReference type="RefSeq" id="WP_284132033.1">
    <property type="nucleotide sequence ID" value="NZ_JASKYM010000002.1"/>
</dbReference>
<organism evidence="3 4">
    <name type="scientific">Romboutsia sedimentorum</name>
    <dbReference type="NCBI Taxonomy" id="1368474"/>
    <lineage>
        <taxon>Bacteria</taxon>
        <taxon>Bacillati</taxon>
        <taxon>Bacillota</taxon>
        <taxon>Clostridia</taxon>
        <taxon>Peptostreptococcales</taxon>
        <taxon>Peptostreptococcaceae</taxon>
        <taxon>Romboutsia</taxon>
    </lineage>
</organism>
<dbReference type="InterPro" id="IPR005081">
    <property type="entry name" value="SpoIIGA"/>
</dbReference>
<keyword evidence="1" id="KW-0064">Aspartyl protease</keyword>
<dbReference type="Proteomes" id="UP001301012">
    <property type="component" value="Unassembled WGS sequence"/>
</dbReference>
<evidence type="ECO:0000256" key="2">
    <source>
        <dbReference type="SAM" id="Phobius"/>
    </source>
</evidence>
<evidence type="ECO:0000313" key="4">
    <source>
        <dbReference type="Proteomes" id="UP001301012"/>
    </source>
</evidence>
<reference evidence="3 4" key="1">
    <citation type="submission" date="2023-05" db="EMBL/GenBank/DDBJ databases">
        <title>Rombocin, a short stable natural nisin variant, displays selective antimicrobial activity against Listeria monocytogenes and employs dual mode of action to kill target bacterial strains.</title>
        <authorList>
            <person name="Wambui J."/>
            <person name="Stephan R."/>
            <person name="Kuipers O.P."/>
        </authorList>
    </citation>
    <scope>NUCLEOTIDE SEQUENCE [LARGE SCALE GENOMIC DNA]</scope>
    <source>
        <strain evidence="3 4">RC002</strain>
    </source>
</reference>
<keyword evidence="1" id="KW-0378">Hydrolase</keyword>
<dbReference type="PIRSF" id="PIRSF018571">
    <property type="entry name" value="SpoIIGA"/>
    <property type="match status" value="1"/>
</dbReference>
<name>A0ABT7E852_9FIRM</name>
<keyword evidence="1" id="KW-1003">Cell membrane</keyword>
<feature type="transmembrane region" description="Helical" evidence="2">
    <location>
        <begin position="114"/>
        <end position="132"/>
    </location>
</feature>
<sequence length="280" mass="32007">MYMEYYVIENLLINYIIISCTSILTKKYNSNKKKCIGASLGAIYSIAYIYPQLDILFTIPFKILIMTIITLLAFTYKNKKEYMSIVLVFYLVNIFISGTTFFIIYFTGIDHMKISFIIICAYVSCELLKYIYNDIKTIKQLKEFTKTVNINFLDKRCSCKALLDSGNLLKDPMSNNDVVIVKSSALKDVLPEALINYDYENIDMMKAEELINLLDDEISSRIRLIPYKHAGSSKGSIILGLKADYIEVDENKIGNIILGISNFNDCEYNAILNPCLLSEV</sequence>
<proteinExistence type="inferred from homology"/>
<comment type="caution">
    <text evidence="3">The sequence shown here is derived from an EMBL/GenBank/DDBJ whole genome shotgun (WGS) entry which is preliminary data.</text>
</comment>
<feature type="transmembrane region" description="Helical" evidence="2">
    <location>
        <begin position="88"/>
        <end position="108"/>
    </location>
</feature>
<evidence type="ECO:0000313" key="3">
    <source>
        <dbReference type="EMBL" id="MDK2563067.1"/>
    </source>
</evidence>
<dbReference type="EMBL" id="JASKYM010000002">
    <property type="protein sequence ID" value="MDK2563067.1"/>
    <property type="molecule type" value="Genomic_DNA"/>
</dbReference>
<comment type="similarity">
    <text evidence="1">Belongs to the peptidase U4 family.</text>
</comment>
<feature type="transmembrane region" description="Helical" evidence="2">
    <location>
        <begin position="6"/>
        <end position="24"/>
    </location>
</feature>
<evidence type="ECO:0000256" key="1">
    <source>
        <dbReference type="PIRNR" id="PIRNR018571"/>
    </source>
</evidence>
<gene>
    <name evidence="3" type="ORF">QOZ84_05875</name>
</gene>
<protein>
    <recommendedName>
        <fullName evidence="1">Sporulation sigma-E factor-processing peptidase</fullName>
        <ecNumber evidence="1">3.4.23.-</ecNumber>
    </recommendedName>
    <alternativeName>
        <fullName evidence="1">Membrane-associated aspartic protease</fullName>
    </alternativeName>
    <alternativeName>
        <fullName evidence="1">Stage II sporulation protein GA</fullName>
    </alternativeName>
</protein>
<dbReference type="EC" id="3.4.23.-" evidence="1"/>
<keyword evidence="1" id="KW-0749">Sporulation</keyword>
<keyword evidence="2" id="KW-1133">Transmembrane helix</keyword>
<accession>A0ABT7E852</accession>
<feature type="transmembrane region" description="Helical" evidence="2">
    <location>
        <begin position="59"/>
        <end position="76"/>
    </location>
</feature>
<feature type="transmembrane region" description="Helical" evidence="2">
    <location>
        <begin position="36"/>
        <end position="53"/>
    </location>
</feature>
<comment type="function">
    <text evidence="1">Probable aspartic protease that is responsible for the proteolytic cleavage of the RNA polymerase sigma E factor (SigE/spoIIGB) to yield the active peptide in the mother cell during sporulation. Responds to a signal from the forespore that is triggered by the extracellular signal protein SpoIIR.</text>
</comment>
<comment type="subcellular location">
    <subcellularLocation>
        <location evidence="1">Cell membrane</location>
    </subcellularLocation>
</comment>
<keyword evidence="2" id="KW-0812">Transmembrane</keyword>
<keyword evidence="4" id="KW-1185">Reference proteome</keyword>
<keyword evidence="1 2" id="KW-0472">Membrane</keyword>
<keyword evidence="1" id="KW-0645">Protease</keyword>
<dbReference type="Pfam" id="PF03419">
    <property type="entry name" value="Peptidase_U4"/>
    <property type="match status" value="1"/>
</dbReference>